<evidence type="ECO:0000313" key="2">
    <source>
        <dbReference type="Proteomes" id="UP000178106"/>
    </source>
</evidence>
<dbReference type="AlphaFoldDB" id="A0A1G2DY66"/>
<protein>
    <submittedName>
        <fullName evidence="1">Uncharacterized protein</fullName>
    </submittedName>
</protein>
<organism evidence="1 2">
    <name type="scientific">Candidatus Lloydbacteria bacterium RIFOXYC12_FULL_46_25</name>
    <dbReference type="NCBI Taxonomy" id="1798670"/>
    <lineage>
        <taxon>Bacteria</taxon>
        <taxon>Candidatus Lloydiibacteriota</taxon>
    </lineage>
</organism>
<gene>
    <name evidence="1" type="ORF">A2494_01815</name>
</gene>
<dbReference type="Proteomes" id="UP000178106">
    <property type="component" value="Unassembled WGS sequence"/>
</dbReference>
<comment type="caution">
    <text evidence="1">The sequence shown here is derived from an EMBL/GenBank/DDBJ whole genome shotgun (WGS) entry which is preliminary data.</text>
</comment>
<proteinExistence type="predicted"/>
<name>A0A1G2DY66_9BACT</name>
<reference evidence="1 2" key="1">
    <citation type="journal article" date="2016" name="Nat. Commun.">
        <title>Thousands of microbial genomes shed light on interconnected biogeochemical processes in an aquifer system.</title>
        <authorList>
            <person name="Anantharaman K."/>
            <person name="Brown C.T."/>
            <person name="Hug L.A."/>
            <person name="Sharon I."/>
            <person name="Castelle C.J."/>
            <person name="Probst A.J."/>
            <person name="Thomas B.C."/>
            <person name="Singh A."/>
            <person name="Wilkins M.J."/>
            <person name="Karaoz U."/>
            <person name="Brodie E.L."/>
            <person name="Williams K.H."/>
            <person name="Hubbard S.S."/>
            <person name="Banfield J.F."/>
        </authorList>
    </citation>
    <scope>NUCLEOTIDE SEQUENCE [LARGE SCALE GENOMIC DNA]</scope>
</reference>
<accession>A0A1G2DY66</accession>
<sequence>MGVSKSDLRAINMGDGRIHKMHLLFPAVAVHSDADEYADDRDEKFEPDYVPSAEDVLIAISDGDEDFLSAHGLLYMLDADSDADDIHPVCDDGAHCDDENRFDNVVFLGRDDPLDEGPEDSCGALFDEPCCHLDKCETHKRLHSKVVYGPEGERITKYALVESHGVHGRKPNRPKRVTVRGATVRADIMYGPYGPRYVGFIAEVRKQG</sequence>
<dbReference type="EMBL" id="MHLU01000087">
    <property type="protein sequence ID" value="OGZ18519.1"/>
    <property type="molecule type" value="Genomic_DNA"/>
</dbReference>
<evidence type="ECO:0000313" key="1">
    <source>
        <dbReference type="EMBL" id="OGZ18519.1"/>
    </source>
</evidence>